<reference evidence="2" key="1">
    <citation type="journal article" date="2021" name="Nat. Commun.">
        <title>Genetic determinants of endophytism in the Arabidopsis root mycobiome.</title>
        <authorList>
            <person name="Mesny F."/>
            <person name="Miyauchi S."/>
            <person name="Thiergart T."/>
            <person name="Pickel B."/>
            <person name="Atanasova L."/>
            <person name="Karlsson M."/>
            <person name="Huettel B."/>
            <person name="Barry K.W."/>
            <person name="Haridas S."/>
            <person name="Chen C."/>
            <person name="Bauer D."/>
            <person name="Andreopoulos W."/>
            <person name="Pangilinan J."/>
            <person name="LaButti K."/>
            <person name="Riley R."/>
            <person name="Lipzen A."/>
            <person name="Clum A."/>
            <person name="Drula E."/>
            <person name="Henrissat B."/>
            <person name="Kohler A."/>
            <person name="Grigoriev I.V."/>
            <person name="Martin F.M."/>
            <person name="Hacquard S."/>
        </authorList>
    </citation>
    <scope>NUCLEOTIDE SEQUENCE</scope>
    <source>
        <strain evidence="2">FSSC 5 MPI-SDFR-AT-0091</strain>
    </source>
</reference>
<dbReference type="AlphaFoldDB" id="A0A9P9R4X2"/>
<sequence length="388" mass="43114">MPDKMTKLKKSKKPKEREPEEVKARGEEEEKKQKKRHSQQPPPSAPPWIWWLAGGPNQRKKRSSHKSSKEKSSSKKHSTKERSTDKKKKTATATTRRKKHREEESENEDDIDETNSAAGDLGVDDGENDYEMIPSQAKQSNKNHTWIDEHHSSVGSDRTDYPMPTRDRTPLQSSGDTGFTRTNGERELATRHQGGHPQTSRRQDDFQSPTVQHDDETTNRRNIGQTSPTSTAHQQSPAPQNDFTATSQENCTDNIDADHGTLPTIQEEPPKSTSHQSNAKHTEQEQNTTTAGRDTATSSGDGCGVTDMGRDKQESKESASPPAGEDKSKIPESTNTTSKKGEDLQAKEQAIESNGSQENQQQPQESDESRVNENESTESGQSSSCTVT</sequence>
<dbReference type="OrthoDB" id="5101385at2759"/>
<accession>A0A9P9R4X2</accession>
<evidence type="ECO:0000256" key="1">
    <source>
        <dbReference type="SAM" id="MobiDB-lite"/>
    </source>
</evidence>
<feature type="region of interest" description="Disordered" evidence="1">
    <location>
        <begin position="1"/>
        <end position="388"/>
    </location>
</feature>
<comment type="caution">
    <text evidence="2">The sequence shown here is derived from an EMBL/GenBank/DDBJ whole genome shotgun (WGS) entry which is preliminary data.</text>
</comment>
<feature type="compositionally biased region" description="Polar residues" evidence="1">
    <location>
        <begin position="271"/>
        <end position="300"/>
    </location>
</feature>
<feature type="compositionally biased region" description="Polar residues" evidence="1">
    <location>
        <begin position="170"/>
        <end position="182"/>
    </location>
</feature>
<feature type="compositionally biased region" description="Basic and acidic residues" evidence="1">
    <location>
        <begin position="145"/>
        <end position="169"/>
    </location>
</feature>
<gene>
    <name evidence="2" type="ORF">B0J15DRAFT_546413</name>
</gene>
<feature type="compositionally biased region" description="Basic and acidic residues" evidence="1">
    <location>
        <begin position="308"/>
        <end position="317"/>
    </location>
</feature>
<feature type="compositionally biased region" description="Basic and acidic residues" evidence="1">
    <location>
        <begin position="15"/>
        <end position="32"/>
    </location>
</feature>
<evidence type="ECO:0000313" key="3">
    <source>
        <dbReference type="Proteomes" id="UP000736672"/>
    </source>
</evidence>
<keyword evidence="3" id="KW-1185">Reference proteome</keyword>
<evidence type="ECO:0000313" key="2">
    <source>
        <dbReference type="EMBL" id="KAH7266423.1"/>
    </source>
</evidence>
<feature type="compositionally biased region" description="Polar residues" evidence="1">
    <location>
        <begin position="377"/>
        <end position="388"/>
    </location>
</feature>
<feature type="compositionally biased region" description="Basic and acidic residues" evidence="1">
    <location>
        <begin position="339"/>
        <end position="350"/>
    </location>
</feature>
<dbReference type="EMBL" id="JAGTJS010000006">
    <property type="protein sequence ID" value="KAH7266423.1"/>
    <property type="molecule type" value="Genomic_DNA"/>
</dbReference>
<feature type="compositionally biased region" description="Polar residues" evidence="1">
    <location>
        <begin position="351"/>
        <end position="364"/>
    </location>
</feature>
<organism evidence="2 3">
    <name type="scientific">Fusarium solani</name>
    <name type="common">Filamentous fungus</name>
    <dbReference type="NCBI Taxonomy" id="169388"/>
    <lineage>
        <taxon>Eukaryota</taxon>
        <taxon>Fungi</taxon>
        <taxon>Dikarya</taxon>
        <taxon>Ascomycota</taxon>
        <taxon>Pezizomycotina</taxon>
        <taxon>Sordariomycetes</taxon>
        <taxon>Hypocreomycetidae</taxon>
        <taxon>Hypocreales</taxon>
        <taxon>Nectriaceae</taxon>
        <taxon>Fusarium</taxon>
        <taxon>Fusarium solani species complex</taxon>
    </lineage>
</organism>
<dbReference type="Proteomes" id="UP000736672">
    <property type="component" value="Unassembled WGS sequence"/>
</dbReference>
<feature type="compositionally biased region" description="Acidic residues" evidence="1">
    <location>
        <begin position="104"/>
        <end position="113"/>
    </location>
</feature>
<protein>
    <submittedName>
        <fullName evidence="2">Uncharacterized protein</fullName>
    </submittedName>
</protein>
<feature type="compositionally biased region" description="Basic residues" evidence="1">
    <location>
        <begin position="74"/>
        <end position="100"/>
    </location>
</feature>
<feature type="compositionally biased region" description="Polar residues" evidence="1">
    <location>
        <begin position="196"/>
        <end position="211"/>
    </location>
</feature>
<proteinExistence type="predicted"/>
<name>A0A9P9R4X2_FUSSL</name>
<feature type="compositionally biased region" description="Polar residues" evidence="1">
    <location>
        <begin position="220"/>
        <end position="253"/>
    </location>
</feature>